<gene>
    <name evidence="6" type="ORF">K8G79_02205</name>
</gene>
<comment type="similarity">
    <text evidence="2 5">Belongs to the DegT/DnrJ/EryC1 family.</text>
</comment>
<proteinExistence type="inferred from homology"/>
<dbReference type="Proteomes" id="UP001197609">
    <property type="component" value="Unassembled WGS sequence"/>
</dbReference>
<organism evidence="6 7">
    <name type="scientific">Candidatus Methylomirabilis tolerans</name>
    <dbReference type="NCBI Taxonomy" id="3123416"/>
    <lineage>
        <taxon>Bacteria</taxon>
        <taxon>Candidatus Methylomirabilota</taxon>
        <taxon>Candidatus Methylomirabilia</taxon>
        <taxon>Candidatus Methylomirabilales</taxon>
        <taxon>Candidatus Methylomirabilaceae</taxon>
        <taxon>Candidatus Methylomirabilis</taxon>
    </lineage>
</organism>
<dbReference type="InterPro" id="IPR015421">
    <property type="entry name" value="PyrdxlP-dep_Trfase_major"/>
</dbReference>
<evidence type="ECO:0000313" key="6">
    <source>
        <dbReference type="EMBL" id="MBZ0158956.1"/>
    </source>
</evidence>
<feature type="modified residue" description="N6-(pyridoxal phosphate)lysine" evidence="4">
    <location>
        <position position="187"/>
    </location>
</feature>
<dbReference type="EMBL" id="JAIOIU010000029">
    <property type="protein sequence ID" value="MBZ0158956.1"/>
    <property type="molecule type" value="Genomic_DNA"/>
</dbReference>
<dbReference type="FunFam" id="3.40.640.10:FF:000089">
    <property type="entry name" value="Aminotransferase, DegT/DnrJ/EryC1/StrS family"/>
    <property type="match status" value="1"/>
</dbReference>
<feature type="active site" description="Proton acceptor" evidence="3">
    <location>
        <position position="187"/>
    </location>
</feature>
<dbReference type="Pfam" id="PF01041">
    <property type="entry name" value="DegT_DnrJ_EryC1"/>
    <property type="match status" value="1"/>
</dbReference>
<keyword evidence="6" id="KW-0032">Aminotransferase</keyword>
<dbReference type="GO" id="GO:0000271">
    <property type="term" value="P:polysaccharide biosynthetic process"/>
    <property type="evidence" value="ECO:0007669"/>
    <property type="project" value="TreeGrafter"/>
</dbReference>
<keyword evidence="6" id="KW-0808">Transferase</keyword>
<dbReference type="PIRSF" id="PIRSF000390">
    <property type="entry name" value="PLP_StrS"/>
    <property type="match status" value="1"/>
</dbReference>
<dbReference type="GO" id="GO:0008483">
    <property type="term" value="F:transaminase activity"/>
    <property type="evidence" value="ECO:0007669"/>
    <property type="project" value="UniProtKB-KW"/>
</dbReference>
<comment type="caution">
    <text evidence="6">The sequence shown here is derived from an EMBL/GenBank/DDBJ whole genome shotgun (WGS) entry which is preliminary data.</text>
</comment>
<accession>A0AAJ1EIP6</accession>
<protein>
    <submittedName>
        <fullName evidence="6">DegT/DnrJ/EryC1/StrS family aminotransferase</fullName>
    </submittedName>
</protein>
<name>A0AAJ1EIP6_9BACT</name>
<dbReference type="InterPro" id="IPR000653">
    <property type="entry name" value="DegT/StrS_aminotransferase"/>
</dbReference>
<dbReference type="AlphaFoldDB" id="A0AAJ1EIP6"/>
<evidence type="ECO:0000256" key="3">
    <source>
        <dbReference type="PIRSR" id="PIRSR000390-1"/>
    </source>
</evidence>
<evidence type="ECO:0000256" key="1">
    <source>
        <dbReference type="ARBA" id="ARBA00022898"/>
    </source>
</evidence>
<dbReference type="PANTHER" id="PTHR30244">
    <property type="entry name" value="TRANSAMINASE"/>
    <property type="match status" value="1"/>
</dbReference>
<evidence type="ECO:0000256" key="2">
    <source>
        <dbReference type="ARBA" id="ARBA00037999"/>
    </source>
</evidence>
<reference evidence="6 7" key="1">
    <citation type="journal article" date="2021" name="bioRxiv">
        <title>Unraveling nitrogen, sulfur and carbon metabolic pathways and microbial community transcriptional responses to substrate deprivation and toxicity stresses in a bioreactor mimicking anoxic brackish coastal sediment conditions.</title>
        <authorList>
            <person name="Martins P.D."/>
            <person name="Echeveste M.J."/>
            <person name="Arshad A."/>
            <person name="Kurth J."/>
            <person name="Ouboter H."/>
            <person name="Jetten M.S.M."/>
            <person name="Welte C.U."/>
        </authorList>
    </citation>
    <scope>NUCLEOTIDE SEQUENCE [LARGE SCALE GENOMIC DNA]</scope>
    <source>
        <strain evidence="6">MAG_38</strain>
    </source>
</reference>
<dbReference type="SUPFAM" id="SSF53383">
    <property type="entry name" value="PLP-dependent transferases"/>
    <property type="match status" value="1"/>
</dbReference>
<dbReference type="GO" id="GO:0030170">
    <property type="term" value="F:pyridoxal phosphate binding"/>
    <property type="evidence" value="ECO:0007669"/>
    <property type="project" value="TreeGrafter"/>
</dbReference>
<keyword evidence="1 4" id="KW-0663">Pyridoxal phosphate</keyword>
<evidence type="ECO:0000256" key="5">
    <source>
        <dbReference type="RuleBase" id="RU004508"/>
    </source>
</evidence>
<sequence>MRVPFFDLKVQYAAIKSEIRRAIDEVCDNQQFILGPQVHRLEDEIARYCGARCAVGVSSGTDALLLALMALGIGSGDEVITTPYTFIATAGSIARSGARPVFVDIDPARFTIDPKLIADRITERTRAILPVHLFGRCAEMEPIRTLAAQHQIAVIEDAAQAIGAEDEFGRMAGCIGLLGCFSFYPTKNLGGFGDGGMVTTNDSSLASTLFALRNHGASTKYLHSLLGGNFRLDELQAVLLAVKLQHLDQWTKQRIINAERYDALFRERGLECRIRLPELPRNERHVFNQYVVRVSRRDELSRFLESRGIGHDIYYPRPLHLQVCFEYLGYKEGDMPVSERAAKEALALPIYPELTQPMQEYVVDALQTFYGERSS</sequence>
<dbReference type="Gene3D" id="3.40.640.10">
    <property type="entry name" value="Type I PLP-dependent aspartate aminotransferase-like (Major domain)"/>
    <property type="match status" value="1"/>
</dbReference>
<evidence type="ECO:0000313" key="7">
    <source>
        <dbReference type="Proteomes" id="UP001197609"/>
    </source>
</evidence>
<dbReference type="CDD" id="cd00616">
    <property type="entry name" value="AHBA_syn"/>
    <property type="match status" value="1"/>
</dbReference>
<evidence type="ECO:0000256" key="4">
    <source>
        <dbReference type="PIRSR" id="PIRSR000390-2"/>
    </source>
</evidence>
<dbReference type="PANTHER" id="PTHR30244:SF36">
    <property type="entry name" value="3-OXO-GLUCOSE-6-PHOSPHATE:GLUTAMATE AMINOTRANSFERASE"/>
    <property type="match status" value="1"/>
</dbReference>
<dbReference type="InterPro" id="IPR015424">
    <property type="entry name" value="PyrdxlP-dep_Trfase"/>
</dbReference>
<dbReference type="Gene3D" id="3.90.1150.10">
    <property type="entry name" value="Aspartate Aminotransferase, domain 1"/>
    <property type="match status" value="1"/>
</dbReference>
<dbReference type="InterPro" id="IPR015422">
    <property type="entry name" value="PyrdxlP-dep_Trfase_small"/>
</dbReference>